<dbReference type="Gene3D" id="1.10.260.40">
    <property type="entry name" value="lambda repressor-like DNA-binding domains"/>
    <property type="match status" value="1"/>
</dbReference>
<feature type="domain" description="HTH cro/C1-type" evidence="2">
    <location>
        <begin position="17"/>
        <end position="71"/>
    </location>
</feature>
<evidence type="ECO:0000313" key="4">
    <source>
        <dbReference type="Proteomes" id="UP001595828"/>
    </source>
</evidence>
<dbReference type="InterPro" id="IPR052345">
    <property type="entry name" value="Rad_response_metalloprotease"/>
</dbReference>
<dbReference type="PANTHER" id="PTHR43236:SF1">
    <property type="entry name" value="BLL7220 PROTEIN"/>
    <property type="match status" value="1"/>
</dbReference>
<dbReference type="RefSeq" id="WP_379539435.1">
    <property type="nucleotide sequence ID" value="NZ_JBHSDR010000006.1"/>
</dbReference>
<organism evidence="3 4">
    <name type="scientific">Novosphingobium tardum</name>
    <dbReference type="NCBI Taxonomy" id="1538021"/>
    <lineage>
        <taxon>Bacteria</taxon>
        <taxon>Pseudomonadati</taxon>
        <taxon>Pseudomonadota</taxon>
        <taxon>Alphaproteobacteria</taxon>
        <taxon>Sphingomonadales</taxon>
        <taxon>Sphingomonadaceae</taxon>
        <taxon>Novosphingobium</taxon>
    </lineage>
</organism>
<dbReference type="InterPro" id="IPR001387">
    <property type="entry name" value="Cro/C1-type_HTH"/>
</dbReference>
<reference evidence="4" key="1">
    <citation type="journal article" date="2019" name="Int. J. Syst. Evol. Microbiol.">
        <title>The Global Catalogue of Microorganisms (GCM) 10K type strain sequencing project: providing services to taxonomists for standard genome sequencing and annotation.</title>
        <authorList>
            <consortium name="The Broad Institute Genomics Platform"/>
            <consortium name="The Broad Institute Genome Sequencing Center for Infectious Disease"/>
            <person name="Wu L."/>
            <person name="Ma J."/>
        </authorList>
    </citation>
    <scope>NUCLEOTIDE SEQUENCE [LARGE SCALE GENOMIC DNA]</scope>
    <source>
        <strain evidence="4">CGMCC 1.12989</strain>
    </source>
</reference>
<dbReference type="SUPFAM" id="SSF47413">
    <property type="entry name" value="lambda repressor-like DNA-binding domains"/>
    <property type="match status" value="1"/>
</dbReference>
<accession>A0ABV8RRF8</accession>
<dbReference type="SMART" id="SM00530">
    <property type="entry name" value="HTH_XRE"/>
    <property type="match status" value="1"/>
</dbReference>
<name>A0ABV8RRF8_9SPHN</name>
<dbReference type="InterPro" id="IPR010359">
    <property type="entry name" value="IrrE_HExxH"/>
</dbReference>
<dbReference type="CDD" id="cd00093">
    <property type="entry name" value="HTH_XRE"/>
    <property type="match status" value="1"/>
</dbReference>
<dbReference type="Pfam" id="PF06114">
    <property type="entry name" value="Peptidase_M78"/>
    <property type="match status" value="1"/>
</dbReference>
<dbReference type="InterPro" id="IPR010982">
    <property type="entry name" value="Lambda_DNA-bd_dom_sf"/>
</dbReference>
<dbReference type="Proteomes" id="UP001595828">
    <property type="component" value="Unassembled WGS sequence"/>
</dbReference>
<comment type="similarity">
    <text evidence="1">Belongs to the short-chain fatty acyl-CoA assimilation regulator (ScfR) family.</text>
</comment>
<evidence type="ECO:0000256" key="1">
    <source>
        <dbReference type="ARBA" id="ARBA00007227"/>
    </source>
</evidence>
<gene>
    <name evidence="3" type="ORF">ACFO0A_13040</name>
</gene>
<proteinExistence type="inferred from homology"/>
<dbReference type="Pfam" id="PF01381">
    <property type="entry name" value="HTH_3"/>
    <property type="match status" value="1"/>
</dbReference>
<evidence type="ECO:0000259" key="2">
    <source>
        <dbReference type="PROSITE" id="PS50943"/>
    </source>
</evidence>
<protein>
    <submittedName>
        <fullName evidence="3">Helix-turn-helix domain-containing protein</fullName>
    </submittedName>
</protein>
<sequence length="393" mass="43235">MAAVTGGLTPKALGELLREARENAKLTQAAAAQALNVARTTLVAIEQGQRRARIEELQKLAALYRVSLNVLLRKDGVRVDLRPRFRKAGEDDQEVEGAVALLNSLVQAELELENLLGIKRARNDPPERPLLPGNVILQAEQDAAELRQWLGLGMAPIHDMLSLLEVQLGARVFVRQLPARVSGLYAFDEEAGACILLNAAHPRDRRAQTGAHETGHFISTRRAPDALYSDSPEATREERYANAFARCFLTPARAVAARFQDVTAGASRLTRRHIIILAHAFGVSREAMVRRLEELGLTKSGTWDWFADHGGITDEQAREVLGDAIAPDPAKGDASRPVSMRLSLLASEAWRRGLLSEGQLARLLHIDRVEAREMIDEFEAEGAVDDESPWLLA</sequence>
<dbReference type="PANTHER" id="PTHR43236">
    <property type="entry name" value="ANTITOXIN HIGA1"/>
    <property type="match status" value="1"/>
</dbReference>
<dbReference type="EMBL" id="JBHSDR010000006">
    <property type="protein sequence ID" value="MFC4295980.1"/>
    <property type="molecule type" value="Genomic_DNA"/>
</dbReference>
<dbReference type="Gene3D" id="1.10.10.2910">
    <property type="match status" value="1"/>
</dbReference>
<keyword evidence="4" id="KW-1185">Reference proteome</keyword>
<dbReference type="PROSITE" id="PS50943">
    <property type="entry name" value="HTH_CROC1"/>
    <property type="match status" value="1"/>
</dbReference>
<evidence type="ECO:0000313" key="3">
    <source>
        <dbReference type="EMBL" id="MFC4295980.1"/>
    </source>
</evidence>
<comment type="caution">
    <text evidence="3">The sequence shown here is derived from an EMBL/GenBank/DDBJ whole genome shotgun (WGS) entry which is preliminary data.</text>
</comment>